<dbReference type="NCBIfam" id="TIGR02786">
    <property type="entry name" value="addB_alphas"/>
    <property type="match status" value="1"/>
</dbReference>
<dbReference type="EMBL" id="CP115174">
    <property type="protein sequence ID" value="WBO21408.1"/>
    <property type="molecule type" value="Genomic_DNA"/>
</dbReference>
<dbReference type="InterPro" id="IPR038726">
    <property type="entry name" value="PDDEXK_AddAB-type"/>
</dbReference>
<evidence type="ECO:0000313" key="2">
    <source>
        <dbReference type="EMBL" id="WBO21408.1"/>
    </source>
</evidence>
<reference evidence="2 3" key="1">
    <citation type="submission" date="2022-12" db="EMBL/GenBank/DDBJ databases">
        <title>Sphingomonas abieness sp. nov., an endophytic bacterium isolated from Abies koreana.</title>
        <authorList>
            <person name="Jiang L."/>
            <person name="Lee J."/>
        </authorList>
    </citation>
    <scope>NUCLEOTIDE SEQUENCE [LARGE SCALE GENOMIC DNA]</scope>
    <source>
        <strain evidence="3">PAMB 00755</strain>
    </source>
</reference>
<organism evidence="2 3">
    <name type="scientific">Sphingomonas abietis</name>
    <dbReference type="NCBI Taxonomy" id="3012344"/>
    <lineage>
        <taxon>Bacteria</taxon>
        <taxon>Pseudomonadati</taxon>
        <taxon>Pseudomonadota</taxon>
        <taxon>Alphaproteobacteria</taxon>
        <taxon>Sphingomonadales</taxon>
        <taxon>Sphingomonadaceae</taxon>
        <taxon>Sphingomonas</taxon>
    </lineage>
</organism>
<dbReference type="Pfam" id="PF12705">
    <property type="entry name" value="PDDEXK_1"/>
    <property type="match status" value="1"/>
</dbReference>
<dbReference type="InterPro" id="IPR014153">
    <property type="entry name" value="Ds_break_AddB"/>
</dbReference>
<keyword evidence="3" id="KW-1185">Reference proteome</keyword>
<feature type="domain" description="PD-(D/E)XK endonuclease-like" evidence="1">
    <location>
        <begin position="711"/>
        <end position="944"/>
    </location>
</feature>
<dbReference type="SUPFAM" id="SSF52540">
    <property type="entry name" value="P-loop containing nucleoside triphosphate hydrolases"/>
    <property type="match status" value="1"/>
</dbReference>
<evidence type="ECO:0000313" key="3">
    <source>
        <dbReference type="Proteomes" id="UP001210865"/>
    </source>
</evidence>
<accession>A0ABY7NJA4</accession>
<sequence length="984" mass="105298">MAEGVGPAVFTVPAHRPFADALADGLIARAGGDPMALARGLILVPNNRAARAMTDAFVRRAEGGLLLPRLVAIGAFDPDEALGQLLDPADAEPVPPAIDPMVRRMTLARLIEEERRQAGEPIDAAEAVRLAQALARTLDQMAVEEVPTRALAELEVAPELSEHWQRALGVLVAVLARWPGELARMGRLDPGERRNRLLDRAAAMWAERAPASFVVAAGISDTAPAVARLLRSISRLPGGMVLLPALDLAMPQAEWDALGPDEEGRGIETHPQYHLKLLLHRMGVARGEVGRWRWGGRGAPAAPAVRGRAVANAMAPARFTGKWQELPPAERRLSGIRAIECATPAEEAQAIAIAIRRRIEQPGATAALVTPDRALARRVSAHLARWGIAADDSAGRPLSATPPGTLITALAEVAASGFAPVELLTLLKHPLVKAGDERLAWLDGVRRLDLGLRGPRPAPGLAGIGTRLRELRGDTKAVQGWWGDVAEALAPLEAIFAGDVALSDVLAVLREQASVLTGHAAWAGPSGRAAAELLAAIEAAAPLGPGALAPSAVAPLLTRLMDEIAVRPPQGGHPRVFIWGLIEQRLQHADLVIAAGLNEGVWPALPSPDPWLSPRVRMALGLPGLERRIGQAAHDFVGVLGSPKILVTRARRDARAPAVASRFWLRLEAMTGGIARAPEYRRWTTAIDRPADVLPADRPRPSPPVADRPDRLAVTRLDRLKADPYAFYAQEMLKLSGLDPVDAEPSPAWRGNAVHAVLEAWAKEDRCDPSKLAARAEAMLDGIAAHPVLRALWAPRLREAIGWIADQMLALMAEGRTPILAEEFGKAILEGITLYGKVDRIDRLADGSLAIIDYKTGQPPATKQVAAGFAMQLGLLGLIAEKGGFEGIEGMAGAFEYWSLAQKDGRLGFVSPATGKKSGLDPDDFTALAYRNFREAAAKWLTGEEPFVARLHPELAPYGDYDQLMRLDEWYGRQEGPAPGSEPA</sequence>
<dbReference type="InterPro" id="IPR011604">
    <property type="entry name" value="PDDEXK-like_dom_sf"/>
</dbReference>
<name>A0ABY7NJA4_9SPHN</name>
<dbReference type="RefSeq" id="WP_270076057.1">
    <property type="nucleotide sequence ID" value="NZ_CP115174.1"/>
</dbReference>
<dbReference type="Gene3D" id="3.90.320.10">
    <property type="match status" value="1"/>
</dbReference>
<proteinExistence type="predicted"/>
<evidence type="ECO:0000259" key="1">
    <source>
        <dbReference type="Pfam" id="PF12705"/>
    </source>
</evidence>
<protein>
    <submittedName>
        <fullName evidence="2">Double-strand break repair protein AddB</fullName>
    </submittedName>
</protein>
<dbReference type="InterPro" id="IPR011335">
    <property type="entry name" value="Restrct_endonuc-II-like"/>
</dbReference>
<gene>
    <name evidence="2" type="primary">addB</name>
    <name evidence="2" type="ORF">PBT88_14600</name>
</gene>
<dbReference type="InterPro" id="IPR027417">
    <property type="entry name" value="P-loop_NTPase"/>
</dbReference>
<dbReference type="Proteomes" id="UP001210865">
    <property type="component" value="Chromosome"/>
</dbReference>
<dbReference type="SUPFAM" id="SSF52980">
    <property type="entry name" value="Restriction endonuclease-like"/>
    <property type="match status" value="1"/>
</dbReference>